<reference evidence="1" key="1">
    <citation type="submission" date="2009-08" db="EMBL/GenBank/DDBJ databases">
        <title>Annotation of Salpingoeca rosetta.</title>
        <authorList>
            <consortium name="The Broad Institute Genome Sequencing Platform"/>
            <person name="Russ C."/>
            <person name="Cuomo C."/>
            <person name="Burger G."/>
            <person name="Gray M.W."/>
            <person name="Holland P.W.H."/>
            <person name="King N."/>
            <person name="Lang F.B.F."/>
            <person name="Roger A.J."/>
            <person name="Ruiz-Trillo I."/>
            <person name="Young S.K."/>
            <person name="Zeng Q."/>
            <person name="Gargeya S."/>
            <person name="Alvarado L."/>
            <person name="Berlin A."/>
            <person name="Chapman S.B."/>
            <person name="Chen Z."/>
            <person name="Freedman E."/>
            <person name="Gellesch M."/>
            <person name="Goldberg J."/>
            <person name="Griggs A."/>
            <person name="Gujja S."/>
            <person name="Heilman E."/>
            <person name="Heiman D."/>
            <person name="Howarth C."/>
            <person name="Mehta T."/>
            <person name="Neiman D."/>
            <person name="Pearson M."/>
            <person name="Roberts A."/>
            <person name="Saif S."/>
            <person name="Shea T."/>
            <person name="Shenoy N."/>
            <person name="Sisk P."/>
            <person name="Stolte C."/>
            <person name="Sykes S."/>
            <person name="White J."/>
            <person name="Yandava C."/>
            <person name="Haas B."/>
            <person name="Nusbaum C."/>
            <person name="Birren B."/>
        </authorList>
    </citation>
    <scope>NUCLEOTIDE SEQUENCE [LARGE SCALE GENOMIC DNA]</scope>
    <source>
        <strain evidence="1">ATCC 50818</strain>
    </source>
</reference>
<dbReference type="SUPFAM" id="SSF53098">
    <property type="entry name" value="Ribonuclease H-like"/>
    <property type="match status" value="1"/>
</dbReference>
<dbReference type="InterPro" id="IPR039637">
    <property type="entry name" value="CNOT7/CNOT8/Pop2"/>
</dbReference>
<evidence type="ECO:0000313" key="2">
    <source>
        <dbReference type="Proteomes" id="UP000007799"/>
    </source>
</evidence>
<accession>F2U399</accession>
<keyword evidence="2" id="KW-1185">Reference proteome</keyword>
<protein>
    <submittedName>
        <fullName evidence="1">Uncharacterized protein</fullName>
    </submittedName>
</protein>
<dbReference type="Gene3D" id="3.30.420.10">
    <property type="entry name" value="Ribonuclease H-like superfamily/Ribonuclease H"/>
    <property type="match status" value="1"/>
</dbReference>
<dbReference type="FunCoup" id="F2U399">
    <property type="interactions" value="2086"/>
</dbReference>
<evidence type="ECO:0000313" key="1">
    <source>
        <dbReference type="EMBL" id="EGD82093.1"/>
    </source>
</evidence>
<dbReference type="STRING" id="946362.F2U399"/>
<dbReference type="RefSeq" id="XP_004996276.1">
    <property type="nucleotide sequence ID" value="XM_004996219.1"/>
</dbReference>
<organism evidence="2">
    <name type="scientific">Salpingoeca rosetta (strain ATCC 50818 / BSB-021)</name>
    <dbReference type="NCBI Taxonomy" id="946362"/>
    <lineage>
        <taxon>Eukaryota</taxon>
        <taxon>Choanoflagellata</taxon>
        <taxon>Craspedida</taxon>
        <taxon>Salpingoecidae</taxon>
        <taxon>Salpingoeca</taxon>
    </lineage>
</organism>
<dbReference type="GO" id="GO:0003676">
    <property type="term" value="F:nucleic acid binding"/>
    <property type="evidence" value="ECO:0007669"/>
    <property type="project" value="InterPro"/>
</dbReference>
<dbReference type="OMA" id="IKFMMRA"/>
<gene>
    <name evidence="1" type="ORF">PTSG_02773</name>
</gene>
<dbReference type="AlphaFoldDB" id="F2U399"/>
<dbReference type="eggNOG" id="KOG0304">
    <property type="taxonomic scope" value="Eukaryota"/>
</dbReference>
<sequence>MLRPHVPVIPREPRDVWAFNLEDEIALIQETAIHYPYVAMNTVFPGVVGKVLGDFDSGSELVLQEIIANVNLMNMLQLGITLLDEQGNLPPKCCSWQINFRIDLAADTYSQSSLDLLRSTGFDPLRNERDGVSHEQFASLLTCSNLVLSDDVTWITFGGGFNMAYLLKILLGEYLPYNSREYFENLFLYFPQLYDVRYLADSVKNLKGELLEISEHLKIPRMQGNHSAGSNSYLAGMAFFRMRQSYFEGVIDEKFNGVQHLLEGAMPLM</sequence>
<dbReference type="InterPro" id="IPR012337">
    <property type="entry name" value="RNaseH-like_sf"/>
</dbReference>
<dbReference type="KEGG" id="sre:PTSG_02773"/>
<dbReference type="PANTHER" id="PTHR10797">
    <property type="entry name" value="CCR4-NOT TRANSCRIPTION COMPLEX SUBUNIT"/>
    <property type="match status" value="1"/>
</dbReference>
<name>F2U399_SALR5</name>
<dbReference type="EMBL" id="GL832960">
    <property type="protein sequence ID" value="EGD82093.1"/>
    <property type="molecule type" value="Genomic_DNA"/>
</dbReference>
<proteinExistence type="predicted"/>
<dbReference type="InterPro" id="IPR036397">
    <property type="entry name" value="RNaseH_sf"/>
</dbReference>
<dbReference type="Proteomes" id="UP000007799">
    <property type="component" value="Unassembled WGS sequence"/>
</dbReference>
<dbReference type="GO" id="GO:0004535">
    <property type="term" value="F:poly(A)-specific ribonuclease activity"/>
    <property type="evidence" value="ECO:0007669"/>
    <property type="project" value="InterPro"/>
</dbReference>
<dbReference type="GeneID" id="16076862"/>
<dbReference type="OrthoDB" id="1164111at2759"/>
<dbReference type="InParanoid" id="F2U399"/>
<dbReference type="GO" id="GO:0030014">
    <property type="term" value="C:CCR4-NOT complex"/>
    <property type="evidence" value="ECO:0007669"/>
    <property type="project" value="InterPro"/>
</dbReference>